<dbReference type="SUPFAM" id="SSF53383">
    <property type="entry name" value="PLP-dependent transferases"/>
    <property type="match status" value="1"/>
</dbReference>
<dbReference type="RefSeq" id="WP_379496280.1">
    <property type="nucleotide sequence ID" value="NZ_JBHSAO010000006.1"/>
</dbReference>
<keyword evidence="2" id="KW-0808">Transferase</keyword>
<dbReference type="PIRSF" id="PIRSF000390">
    <property type="entry name" value="PLP_StrS"/>
    <property type="match status" value="1"/>
</dbReference>
<dbReference type="InterPro" id="IPR015424">
    <property type="entry name" value="PyrdxlP-dep_Trfase"/>
</dbReference>
<evidence type="ECO:0000313" key="3">
    <source>
        <dbReference type="Proteomes" id="UP001595772"/>
    </source>
</evidence>
<organism evidence="2 3">
    <name type="scientific">Oceanobacillus longus</name>
    <dbReference type="NCBI Taxonomy" id="930120"/>
    <lineage>
        <taxon>Bacteria</taxon>
        <taxon>Bacillati</taxon>
        <taxon>Bacillota</taxon>
        <taxon>Bacilli</taxon>
        <taxon>Bacillales</taxon>
        <taxon>Bacillaceae</taxon>
        <taxon>Oceanobacillus</taxon>
    </lineage>
</organism>
<protein>
    <submittedName>
        <fullName evidence="2">dTDP-4-amino-4,6-dideoxygalactose transaminase</fullName>
        <ecNumber evidence="2">2.6.1.59</ecNumber>
    </submittedName>
</protein>
<evidence type="ECO:0000313" key="2">
    <source>
        <dbReference type="EMBL" id="MFC4023781.1"/>
    </source>
</evidence>
<dbReference type="Pfam" id="PF01041">
    <property type="entry name" value="DegT_DnrJ_EryC1"/>
    <property type="match status" value="1"/>
</dbReference>
<dbReference type="Gene3D" id="3.40.640.10">
    <property type="entry name" value="Type I PLP-dependent aspartate aminotransferase-like (Major domain)"/>
    <property type="match status" value="1"/>
</dbReference>
<dbReference type="InterPro" id="IPR015422">
    <property type="entry name" value="PyrdxlP-dep_Trfase_small"/>
</dbReference>
<dbReference type="InterPro" id="IPR015421">
    <property type="entry name" value="PyrdxlP-dep_Trfase_major"/>
</dbReference>
<keyword evidence="2" id="KW-0032">Aminotransferase</keyword>
<dbReference type="CDD" id="cd00616">
    <property type="entry name" value="AHBA_syn"/>
    <property type="match status" value="1"/>
</dbReference>
<dbReference type="PANTHER" id="PTHR30244:SF34">
    <property type="entry name" value="DTDP-4-AMINO-4,6-DIDEOXYGALACTOSE TRANSAMINASE"/>
    <property type="match status" value="1"/>
</dbReference>
<dbReference type="Proteomes" id="UP001595772">
    <property type="component" value="Unassembled WGS sequence"/>
</dbReference>
<dbReference type="InterPro" id="IPR000653">
    <property type="entry name" value="DegT/StrS_aminotransferase"/>
</dbReference>
<comment type="caution">
    <text evidence="2">The sequence shown here is derived from an EMBL/GenBank/DDBJ whole genome shotgun (WGS) entry which is preliminary data.</text>
</comment>
<evidence type="ECO:0000256" key="1">
    <source>
        <dbReference type="RuleBase" id="RU004508"/>
    </source>
</evidence>
<dbReference type="NCBIfam" id="TIGR02379">
    <property type="entry name" value="ECA_wecE"/>
    <property type="match status" value="1"/>
</dbReference>
<dbReference type="GO" id="GO:0019180">
    <property type="term" value="F:dTDP-4-amino-4,6-dideoxygalactose transaminase activity"/>
    <property type="evidence" value="ECO:0007669"/>
    <property type="project" value="UniProtKB-EC"/>
</dbReference>
<dbReference type="InterPro" id="IPR012749">
    <property type="entry name" value="WecE-like"/>
</dbReference>
<sequence length="376" mass="42206">MIPFNKPCMIGPEMEAMKDAMQQNELSGNGPFGDKCTSWLENKLDCEKAILTPSCTAALEMTALLTEVGEGDEVIMPSYTFVSTANAFALRGASIRFVDVSPETMNINPEKIAEAVTERTKVIVVVHYAGVSCDMDSIMEIAAEHGLWVIEDAAQGLMSKYKRKSLGTIGHMGTFSFHETKNYTCGEGGALIINDRSLVDRAEILQEKGTDRSQFMKGMVDKYTWRDLGSSYLLSELNAAYLSVQLEHADVINQDRLRAWEQYEEGLQSLVESGKIAIPTIPKNCEHNAHMFYIKTKDDQERSNLMLYLKENEVMAVPHYVPLCSSQAGKKFGEFVGEDRYTTTESERILRLPLYYGIKKEDVEHGIKSIHQFYKA</sequence>
<dbReference type="NCBIfam" id="NF008687">
    <property type="entry name" value="PRK11706.1"/>
    <property type="match status" value="1"/>
</dbReference>
<name>A0ABV8GY26_9BACI</name>
<dbReference type="EC" id="2.6.1.59" evidence="2"/>
<dbReference type="EMBL" id="JBHSAO010000006">
    <property type="protein sequence ID" value="MFC4023781.1"/>
    <property type="molecule type" value="Genomic_DNA"/>
</dbReference>
<keyword evidence="3" id="KW-1185">Reference proteome</keyword>
<accession>A0ABV8GY26</accession>
<comment type="similarity">
    <text evidence="1">Belongs to the DegT/DnrJ/EryC1 family.</text>
</comment>
<keyword evidence="1" id="KW-0663">Pyridoxal phosphate</keyword>
<dbReference type="Gene3D" id="3.90.1150.10">
    <property type="entry name" value="Aspartate Aminotransferase, domain 1"/>
    <property type="match status" value="1"/>
</dbReference>
<reference evidence="3" key="1">
    <citation type="journal article" date="2019" name="Int. J. Syst. Evol. Microbiol.">
        <title>The Global Catalogue of Microorganisms (GCM) 10K type strain sequencing project: providing services to taxonomists for standard genome sequencing and annotation.</title>
        <authorList>
            <consortium name="The Broad Institute Genomics Platform"/>
            <consortium name="The Broad Institute Genome Sequencing Center for Infectious Disease"/>
            <person name="Wu L."/>
            <person name="Ma J."/>
        </authorList>
    </citation>
    <scope>NUCLEOTIDE SEQUENCE [LARGE SCALE GENOMIC DNA]</scope>
    <source>
        <strain evidence="3">IBRC-M 10703</strain>
    </source>
</reference>
<dbReference type="PANTHER" id="PTHR30244">
    <property type="entry name" value="TRANSAMINASE"/>
    <property type="match status" value="1"/>
</dbReference>
<gene>
    <name evidence="2" type="primary">rffA</name>
    <name evidence="2" type="synonym">fcnA</name>
    <name evidence="2" type="synonym">wecE</name>
    <name evidence="2" type="ORF">ACFOUV_08245</name>
</gene>
<proteinExistence type="inferred from homology"/>